<name>A0A927MK01_9ACTN</name>
<dbReference type="Proteomes" id="UP000649753">
    <property type="component" value="Unassembled WGS sequence"/>
</dbReference>
<proteinExistence type="predicted"/>
<evidence type="ECO:0000313" key="2">
    <source>
        <dbReference type="Proteomes" id="UP000649753"/>
    </source>
</evidence>
<protein>
    <submittedName>
        <fullName evidence="1">Uncharacterized protein</fullName>
    </submittedName>
</protein>
<evidence type="ECO:0000313" key="1">
    <source>
        <dbReference type="EMBL" id="MBE1492565.1"/>
    </source>
</evidence>
<organism evidence="1 2">
    <name type="scientific">Plantactinospora soyae</name>
    <dbReference type="NCBI Taxonomy" id="1544732"/>
    <lineage>
        <taxon>Bacteria</taxon>
        <taxon>Bacillati</taxon>
        <taxon>Actinomycetota</taxon>
        <taxon>Actinomycetes</taxon>
        <taxon>Micromonosporales</taxon>
        <taxon>Micromonosporaceae</taxon>
        <taxon>Plantactinospora</taxon>
    </lineage>
</organism>
<dbReference type="EMBL" id="JADBEB010000001">
    <property type="protein sequence ID" value="MBE1492565.1"/>
    <property type="molecule type" value="Genomic_DNA"/>
</dbReference>
<sequence length="112" mass="12161">MHDSTLFDAVATWCTAAFSSAVRASGIRDAEGSTASVAAVRAIYVRRRKRLAPDSPLTVQTNGILEALDKLEGDTFEMIRFSTNDGLKGIVMATESGVPVFAFRLPYGRDFE</sequence>
<keyword evidence="2" id="KW-1185">Reference proteome</keyword>
<accession>A0A927MK01</accession>
<dbReference type="AlphaFoldDB" id="A0A927MK01"/>
<dbReference type="RefSeq" id="WP_192771450.1">
    <property type="nucleotide sequence ID" value="NZ_JADBEB010000001.1"/>
</dbReference>
<comment type="caution">
    <text evidence="1">The sequence shown here is derived from an EMBL/GenBank/DDBJ whole genome shotgun (WGS) entry which is preliminary data.</text>
</comment>
<gene>
    <name evidence="1" type="ORF">H4W31_008203</name>
</gene>
<reference evidence="1" key="1">
    <citation type="submission" date="2020-10" db="EMBL/GenBank/DDBJ databases">
        <title>Sequencing the genomes of 1000 actinobacteria strains.</title>
        <authorList>
            <person name="Klenk H.-P."/>
        </authorList>
    </citation>
    <scope>NUCLEOTIDE SEQUENCE</scope>
    <source>
        <strain evidence="1">DSM 46832</strain>
    </source>
</reference>